<dbReference type="Proteomes" id="UP000215450">
    <property type="component" value="Unassembled WGS sequence"/>
</dbReference>
<name>A0A238T9N1_9NEIS</name>
<evidence type="ECO:0008006" key="4">
    <source>
        <dbReference type="Google" id="ProtNLM"/>
    </source>
</evidence>
<dbReference type="PANTHER" id="PTHR38785:SF1">
    <property type="entry name" value="HOMOLOG OF VIRK"/>
    <property type="match status" value="1"/>
</dbReference>
<dbReference type="STRING" id="1522312.GCA_900177895_01213"/>
<protein>
    <recommendedName>
        <fullName evidence="4">DUF535 domain-containing protein</fullName>
    </recommendedName>
</protein>
<dbReference type="PANTHER" id="PTHR38785">
    <property type="entry name" value="HOMOLOG OF VIRK"/>
    <property type="match status" value="1"/>
</dbReference>
<dbReference type="Pfam" id="PF04393">
    <property type="entry name" value="DUF535"/>
    <property type="match status" value="1"/>
</dbReference>
<gene>
    <name evidence="2" type="ORF">KEBURONENSIS_00893</name>
    <name evidence="1" type="ORF">KEBURONENSIS_01306</name>
</gene>
<accession>A0A238T9N1</accession>
<reference evidence="2 3" key="2">
    <citation type="submission" date="2017-06" db="EMBL/GenBank/DDBJ databases">
        <authorList>
            <person name="Kim H.J."/>
            <person name="Triplett B.A."/>
        </authorList>
    </citation>
    <scope>NUCLEOTIDE SEQUENCE [LARGE SCALE GENOMIC DNA]</scope>
    <source>
        <strain evidence="2">Kingella_eburonensis</strain>
    </source>
</reference>
<evidence type="ECO:0000313" key="3">
    <source>
        <dbReference type="Proteomes" id="UP000215450"/>
    </source>
</evidence>
<dbReference type="RefSeq" id="WP_095062624.1">
    <property type="nucleotide sequence ID" value="NZ_FXUV02000014.1"/>
</dbReference>
<dbReference type="InterPro" id="IPR007488">
    <property type="entry name" value="DUF535"/>
</dbReference>
<dbReference type="EMBL" id="FXUV02000014">
    <property type="protein sequence ID" value="SNB61820.1"/>
    <property type="molecule type" value="Genomic_DNA"/>
</dbReference>
<organism evidence="2 3">
    <name type="scientific">Kingella negevensis</name>
    <dbReference type="NCBI Taxonomy" id="1522312"/>
    <lineage>
        <taxon>Bacteria</taxon>
        <taxon>Pseudomonadati</taxon>
        <taxon>Pseudomonadota</taxon>
        <taxon>Betaproteobacteria</taxon>
        <taxon>Neisseriales</taxon>
        <taxon>Neisseriaceae</taxon>
        <taxon>Kingella</taxon>
    </lineage>
</organism>
<dbReference type="AlphaFoldDB" id="A0A238T9N1"/>
<evidence type="ECO:0000313" key="2">
    <source>
        <dbReference type="EMBL" id="SNB61820.1"/>
    </source>
</evidence>
<dbReference type="OrthoDB" id="1238765at2"/>
<reference evidence="1" key="1">
    <citation type="submission" date="2017-05" db="EMBL/GenBank/DDBJ databases">
        <authorList>
            <person name="Song R."/>
            <person name="Chenine A.L."/>
            <person name="Ruprecht R.M."/>
        </authorList>
    </citation>
    <scope>NUCLEOTIDE SEQUENCE</scope>
    <source>
        <strain evidence="1">Kingella_eburonensis</strain>
    </source>
</reference>
<sequence>MIQTFKFPHFRQIYTQASYFSWQNVKFQARRLRTGKTIHQLEDWVNQRNETIDLFTQTEKIAYPILNTYLDKRLKPAHKRFEVMKYDVRKMQLLADGKVFAQLIQGNALLIASLNEDLYFQLGINDLDVNEGLWSLSLRSKENERLYAASFGFLPDNSLLIASLQGPRGDDGKEKVRVLTKEFYGLRPQILTVAVLQMLAKYAKCARIVGIAQAQQVKLRGSLKKRVAMNYDEFWQECGGQLQADGYWLLPAAYERKDEAEIASKKRSMYRKRYEMLDKIEADLQIDLQGETVIASAA</sequence>
<dbReference type="EMBL" id="FXUV01000021">
    <property type="protein sequence ID" value="SMQ12407.1"/>
    <property type="molecule type" value="Genomic_DNA"/>
</dbReference>
<keyword evidence="3" id="KW-1185">Reference proteome</keyword>
<evidence type="ECO:0000313" key="1">
    <source>
        <dbReference type="EMBL" id="SMQ12407.1"/>
    </source>
</evidence>
<proteinExistence type="predicted"/>